<dbReference type="InterPro" id="IPR002547">
    <property type="entry name" value="tRNA-bd_dom"/>
</dbReference>
<dbReference type="InterPro" id="IPR004532">
    <property type="entry name" value="Phe-tRNA-ligase_IIc_bsu_bact"/>
</dbReference>
<keyword evidence="6 15" id="KW-0436">Ligase</keyword>
<evidence type="ECO:0000259" key="17">
    <source>
        <dbReference type="PROSITE" id="PS50886"/>
    </source>
</evidence>
<dbReference type="Pfam" id="PF03147">
    <property type="entry name" value="FDX-ACB"/>
    <property type="match status" value="1"/>
</dbReference>
<dbReference type="CDD" id="cd00769">
    <property type="entry name" value="PheRS_beta_core"/>
    <property type="match status" value="1"/>
</dbReference>
<dbReference type="InterPro" id="IPR041616">
    <property type="entry name" value="PheRS_beta_core"/>
</dbReference>
<dbReference type="GO" id="GO:0009328">
    <property type="term" value="C:phenylalanine-tRNA ligase complex"/>
    <property type="evidence" value="ECO:0007669"/>
    <property type="project" value="TreeGrafter"/>
</dbReference>
<evidence type="ECO:0000256" key="13">
    <source>
        <dbReference type="ARBA" id="ARBA00023146"/>
    </source>
</evidence>
<dbReference type="Pfam" id="PF01588">
    <property type="entry name" value="tRNA_bind"/>
    <property type="match status" value="1"/>
</dbReference>
<dbReference type="InterPro" id="IPR033714">
    <property type="entry name" value="tRNA_bind_bactPheRS"/>
</dbReference>
<keyword evidence="12 15" id="KW-0648">Protein biosynthesis</keyword>
<feature type="binding site" evidence="15">
    <location>
        <position position="466"/>
    </location>
    <ligand>
        <name>Mg(2+)</name>
        <dbReference type="ChEBI" id="CHEBI:18420"/>
        <note>shared with alpha subunit</note>
    </ligand>
</feature>
<feature type="binding site" evidence="15">
    <location>
        <position position="456"/>
    </location>
    <ligand>
        <name>Mg(2+)</name>
        <dbReference type="ChEBI" id="CHEBI:18420"/>
        <note>shared with alpha subunit</note>
    </ligand>
</feature>
<evidence type="ECO:0000256" key="5">
    <source>
        <dbReference type="ARBA" id="ARBA00022555"/>
    </source>
</evidence>
<feature type="domain" description="TRNA-binding" evidence="17">
    <location>
        <begin position="39"/>
        <end position="154"/>
    </location>
</feature>
<dbReference type="RefSeq" id="WP_092357134.1">
    <property type="nucleotide sequence ID" value="NZ_FOIN01000078.1"/>
</dbReference>
<proteinExistence type="inferred from homology"/>
<keyword evidence="11 16" id="KW-0694">RNA-binding</keyword>
<evidence type="ECO:0000256" key="2">
    <source>
        <dbReference type="ARBA" id="ARBA00008653"/>
    </source>
</evidence>
<evidence type="ECO:0000256" key="3">
    <source>
        <dbReference type="ARBA" id="ARBA00011209"/>
    </source>
</evidence>
<dbReference type="PROSITE" id="PS50886">
    <property type="entry name" value="TRBD"/>
    <property type="match status" value="1"/>
</dbReference>
<name>A0A1I0I2H3_9FIRM</name>
<dbReference type="Gene3D" id="2.40.50.140">
    <property type="entry name" value="Nucleic acid-binding proteins"/>
    <property type="match status" value="1"/>
</dbReference>
<dbReference type="NCBIfam" id="TIGR00472">
    <property type="entry name" value="pheT_bact"/>
    <property type="match status" value="1"/>
</dbReference>
<evidence type="ECO:0000256" key="11">
    <source>
        <dbReference type="ARBA" id="ARBA00022884"/>
    </source>
</evidence>
<keyword evidence="21" id="KW-1185">Reference proteome</keyword>
<evidence type="ECO:0000256" key="15">
    <source>
        <dbReference type="HAMAP-Rule" id="MF_00283"/>
    </source>
</evidence>
<keyword evidence="4 15" id="KW-0963">Cytoplasm</keyword>
<dbReference type="InterPro" id="IPR012340">
    <property type="entry name" value="NA-bd_OB-fold"/>
</dbReference>
<evidence type="ECO:0000259" key="18">
    <source>
        <dbReference type="PROSITE" id="PS51447"/>
    </source>
</evidence>
<feature type="binding site" evidence="15">
    <location>
        <position position="465"/>
    </location>
    <ligand>
        <name>Mg(2+)</name>
        <dbReference type="ChEBI" id="CHEBI:18420"/>
        <note>shared with alpha subunit</note>
    </ligand>
</feature>
<dbReference type="SUPFAM" id="SSF56037">
    <property type="entry name" value="PheT/TilS domain"/>
    <property type="match status" value="1"/>
</dbReference>
<dbReference type="InterPro" id="IPR045864">
    <property type="entry name" value="aa-tRNA-synth_II/BPL/LPL"/>
</dbReference>
<dbReference type="InterPro" id="IPR045060">
    <property type="entry name" value="Phe-tRNA-ligase_IIc_bsu"/>
</dbReference>
<dbReference type="Gene3D" id="3.30.70.380">
    <property type="entry name" value="Ferrodoxin-fold anticodon-binding domain"/>
    <property type="match status" value="1"/>
</dbReference>
<evidence type="ECO:0000256" key="10">
    <source>
        <dbReference type="ARBA" id="ARBA00022842"/>
    </source>
</evidence>
<dbReference type="GO" id="GO:0000049">
    <property type="term" value="F:tRNA binding"/>
    <property type="evidence" value="ECO:0007669"/>
    <property type="project" value="UniProtKB-UniRule"/>
</dbReference>
<evidence type="ECO:0000256" key="6">
    <source>
        <dbReference type="ARBA" id="ARBA00022598"/>
    </source>
</evidence>
<evidence type="ECO:0000256" key="14">
    <source>
        <dbReference type="ARBA" id="ARBA00049255"/>
    </source>
</evidence>
<feature type="binding site" evidence="15">
    <location>
        <position position="462"/>
    </location>
    <ligand>
        <name>Mg(2+)</name>
        <dbReference type="ChEBI" id="CHEBI:18420"/>
        <note>shared with alpha subunit</note>
    </ligand>
</feature>
<dbReference type="GO" id="GO:0005524">
    <property type="term" value="F:ATP binding"/>
    <property type="evidence" value="ECO:0007669"/>
    <property type="project" value="UniProtKB-UniRule"/>
</dbReference>
<keyword evidence="13 15" id="KW-0030">Aminoacyl-tRNA synthetase</keyword>
<dbReference type="InterPro" id="IPR005121">
    <property type="entry name" value="Fdx_antiC-bd"/>
</dbReference>
<keyword evidence="9 15" id="KW-0067">ATP-binding</keyword>
<dbReference type="EC" id="6.1.1.20" evidence="15"/>
<dbReference type="Pfam" id="PF17759">
    <property type="entry name" value="tRNA_synthFbeta"/>
    <property type="match status" value="1"/>
</dbReference>
<dbReference type="GO" id="GO:0016740">
    <property type="term" value="F:transferase activity"/>
    <property type="evidence" value="ECO:0007669"/>
    <property type="project" value="UniProtKB-ARBA"/>
</dbReference>
<dbReference type="FunFam" id="3.30.56.10:FF:000002">
    <property type="entry name" value="Phenylalanine--tRNA ligase beta subunit"/>
    <property type="match status" value="1"/>
</dbReference>
<gene>
    <name evidence="15" type="primary">pheT</name>
    <name evidence="20" type="ORF">SAMN04489758_1785</name>
</gene>
<comment type="similarity">
    <text evidence="2 15">Belongs to the phenylalanyl-tRNA synthetase beta subunit family. Type 1 subfamily.</text>
</comment>
<dbReference type="PROSITE" id="PS51483">
    <property type="entry name" value="B5"/>
    <property type="match status" value="1"/>
</dbReference>
<dbReference type="Gene3D" id="3.30.930.10">
    <property type="entry name" value="Bira Bifunctional Protein, Domain 2"/>
    <property type="match status" value="1"/>
</dbReference>
<dbReference type="AlphaFoldDB" id="A0A1I0I2H3"/>
<dbReference type="GO" id="GO:0140096">
    <property type="term" value="F:catalytic activity, acting on a protein"/>
    <property type="evidence" value="ECO:0007669"/>
    <property type="project" value="UniProtKB-ARBA"/>
</dbReference>
<evidence type="ECO:0000256" key="9">
    <source>
        <dbReference type="ARBA" id="ARBA00022840"/>
    </source>
</evidence>
<dbReference type="Pfam" id="PF03484">
    <property type="entry name" value="B5"/>
    <property type="match status" value="1"/>
</dbReference>
<evidence type="ECO:0000256" key="16">
    <source>
        <dbReference type="PROSITE-ProRule" id="PRU00209"/>
    </source>
</evidence>
<dbReference type="SMART" id="SM00896">
    <property type="entry name" value="FDX-ACB"/>
    <property type="match status" value="1"/>
</dbReference>
<evidence type="ECO:0000259" key="19">
    <source>
        <dbReference type="PROSITE" id="PS51483"/>
    </source>
</evidence>
<accession>A0A1I0I2H3</accession>
<dbReference type="SMART" id="SM00874">
    <property type="entry name" value="B5"/>
    <property type="match status" value="1"/>
</dbReference>
<dbReference type="InterPro" id="IPR009061">
    <property type="entry name" value="DNA-bd_dom_put_sf"/>
</dbReference>
<keyword evidence="8 15" id="KW-0547">Nucleotide-binding</keyword>
<protein>
    <recommendedName>
        <fullName evidence="15">Phenylalanine--tRNA ligase beta subunit</fullName>
        <ecNumber evidence="15">6.1.1.20</ecNumber>
    </recommendedName>
    <alternativeName>
        <fullName evidence="15">Phenylalanyl-tRNA synthetase beta subunit</fullName>
        <shortName evidence="15">PheRS</shortName>
    </alternativeName>
</protein>
<dbReference type="GeneID" id="78289695"/>
<evidence type="ECO:0000313" key="21">
    <source>
        <dbReference type="Proteomes" id="UP000198558"/>
    </source>
</evidence>
<dbReference type="InterPro" id="IPR005146">
    <property type="entry name" value="B3/B4_tRNA-bd"/>
</dbReference>
<evidence type="ECO:0000256" key="1">
    <source>
        <dbReference type="ARBA" id="ARBA00004496"/>
    </source>
</evidence>
<dbReference type="InterPro" id="IPR020825">
    <property type="entry name" value="Phe-tRNA_synthase-like_B3/B4"/>
</dbReference>
<dbReference type="EMBL" id="FOIN01000078">
    <property type="protein sequence ID" value="SET90769.1"/>
    <property type="molecule type" value="Genomic_DNA"/>
</dbReference>
<dbReference type="Gene3D" id="3.50.40.10">
    <property type="entry name" value="Phenylalanyl-trna Synthetase, Chain B, domain 3"/>
    <property type="match status" value="1"/>
</dbReference>
<organism evidence="20 21">
    <name type="scientific">Thomasclavelia cocleata</name>
    <dbReference type="NCBI Taxonomy" id="69824"/>
    <lineage>
        <taxon>Bacteria</taxon>
        <taxon>Bacillati</taxon>
        <taxon>Bacillota</taxon>
        <taxon>Erysipelotrichia</taxon>
        <taxon>Erysipelotrichales</taxon>
        <taxon>Coprobacillaceae</taxon>
        <taxon>Thomasclavelia</taxon>
    </lineage>
</organism>
<sequence>MDISLKVLNRYVKVDDQDPEELADRITSIGLEVEGIHELAKGNNMTIGYIKECNAHPDSDHLNICQVEVKPGEIKQIVCGAPNVAKGQKVIVANPGCDFGGGFVIKESKIRGVESNGMICSIAELGLDQRLLKPEDKDGIHVLDADAPIGEDPLEYIGLKDTILEIGLTPNRSDCMALTSFAYEVAAILNRKVNLPKVTPNGIDGSEINVKVETELCSFFGAKLVKGVTTKESPAWLKNALIASGIKPINNIVDISNFVMLETGQPIHMYDYDKLDKKEFVVKTGFDCKEIMLDGEEYKIEPNDIIVSTDDGIGCIAGVMGANSTKIDENTTNIVIEAATFDGASLRETARRLNLLTDASQHYIKGALNTANSLNVLERCANLLVELADGQETYKSVTTALKIEDRHVKVSTSKVNGLLGTSITTDEIKDIFSALKFEFTANGEDFIVKVPTYRNDIALAADLIEEVARIYGYDKIPSTLPEMSMTVGKRTNVQTKRHLIRNLLKDQGLHETLTYSLTSPAMVNDFNIFHTNDTVKLAMPLGEERSVTRKSIVGSLLQVINYNQSHNIKDVNIFELSTTYSKDVELQNLAIACCGEYNGLPFKQISYKADYYLVKGFVETIFKNLGIEESRYKLVRANQDDKNYHPGRTAYIMIGKEIVGVVGNIHPLLEKKYDVKDVYIVELNLTTLLNMKTSKVKFTEIPMYPSVSRDIALVMDQDVPTYDVCRKIIQASKQLVKEAKIFDVYIGEHIEAGKKSVAINLLFQDSKGTLDEATVNNSMNKILAAVEKDFGAVLRG</sequence>
<dbReference type="SMART" id="SM00873">
    <property type="entry name" value="B3_4"/>
    <property type="match status" value="1"/>
</dbReference>
<dbReference type="FunFam" id="3.30.70.380:FF:000001">
    <property type="entry name" value="Phenylalanine--tRNA ligase beta subunit"/>
    <property type="match status" value="1"/>
</dbReference>
<comment type="subcellular location">
    <subcellularLocation>
        <location evidence="1 15">Cytoplasm</location>
    </subcellularLocation>
</comment>
<evidence type="ECO:0000313" key="20">
    <source>
        <dbReference type="EMBL" id="SET90769.1"/>
    </source>
</evidence>
<dbReference type="NCBIfam" id="NF045760">
    <property type="entry name" value="YtpR"/>
    <property type="match status" value="1"/>
</dbReference>
<dbReference type="SUPFAM" id="SSF46955">
    <property type="entry name" value="Putative DNA-binding domain"/>
    <property type="match status" value="1"/>
</dbReference>
<dbReference type="Proteomes" id="UP000198558">
    <property type="component" value="Unassembled WGS sequence"/>
</dbReference>
<feature type="domain" description="FDX-ACB" evidence="18">
    <location>
        <begin position="702"/>
        <end position="795"/>
    </location>
</feature>
<keyword evidence="10 15" id="KW-0460">Magnesium</keyword>
<dbReference type="SUPFAM" id="SSF54991">
    <property type="entry name" value="Anticodon-binding domain of PheRS"/>
    <property type="match status" value="1"/>
</dbReference>
<keyword evidence="7 15" id="KW-0479">Metal-binding</keyword>
<feature type="domain" description="B5" evidence="19">
    <location>
        <begin position="403"/>
        <end position="478"/>
    </location>
</feature>
<dbReference type="OrthoDB" id="9805455at2"/>
<dbReference type="GO" id="GO:0000287">
    <property type="term" value="F:magnesium ion binding"/>
    <property type="evidence" value="ECO:0007669"/>
    <property type="project" value="UniProtKB-UniRule"/>
</dbReference>
<dbReference type="FunFam" id="2.40.50.140:FF:000045">
    <property type="entry name" value="Phenylalanine--tRNA ligase beta subunit"/>
    <property type="match status" value="1"/>
</dbReference>
<evidence type="ECO:0000256" key="4">
    <source>
        <dbReference type="ARBA" id="ARBA00022490"/>
    </source>
</evidence>
<evidence type="ECO:0000256" key="7">
    <source>
        <dbReference type="ARBA" id="ARBA00022723"/>
    </source>
</evidence>
<comment type="catalytic activity">
    <reaction evidence="14 15">
        <text>tRNA(Phe) + L-phenylalanine + ATP = L-phenylalanyl-tRNA(Phe) + AMP + diphosphate + H(+)</text>
        <dbReference type="Rhea" id="RHEA:19413"/>
        <dbReference type="Rhea" id="RHEA-COMP:9668"/>
        <dbReference type="Rhea" id="RHEA-COMP:9699"/>
        <dbReference type="ChEBI" id="CHEBI:15378"/>
        <dbReference type="ChEBI" id="CHEBI:30616"/>
        <dbReference type="ChEBI" id="CHEBI:33019"/>
        <dbReference type="ChEBI" id="CHEBI:58095"/>
        <dbReference type="ChEBI" id="CHEBI:78442"/>
        <dbReference type="ChEBI" id="CHEBI:78531"/>
        <dbReference type="ChEBI" id="CHEBI:456215"/>
        <dbReference type="EC" id="6.1.1.20"/>
    </reaction>
</comment>
<reference evidence="21" key="1">
    <citation type="submission" date="2016-10" db="EMBL/GenBank/DDBJ databases">
        <authorList>
            <person name="Varghese N."/>
            <person name="Submissions S."/>
        </authorList>
    </citation>
    <scope>NUCLEOTIDE SEQUENCE [LARGE SCALE GENOMIC DNA]</scope>
    <source>
        <strain evidence="21">DSM 1551</strain>
    </source>
</reference>
<comment type="subunit">
    <text evidence="3 15">Tetramer of two alpha and two beta subunits.</text>
</comment>
<dbReference type="HAMAP" id="MF_00283">
    <property type="entry name" value="Phe_tRNA_synth_beta1"/>
    <property type="match status" value="1"/>
</dbReference>
<dbReference type="GO" id="GO:0006432">
    <property type="term" value="P:phenylalanyl-tRNA aminoacylation"/>
    <property type="evidence" value="ECO:0007669"/>
    <property type="project" value="UniProtKB-UniRule"/>
</dbReference>
<dbReference type="SUPFAM" id="SSF50249">
    <property type="entry name" value="Nucleic acid-binding proteins"/>
    <property type="match status" value="1"/>
</dbReference>
<keyword evidence="5 16" id="KW-0820">tRNA-binding</keyword>
<evidence type="ECO:0000256" key="8">
    <source>
        <dbReference type="ARBA" id="ARBA00022741"/>
    </source>
</evidence>
<evidence type="ECO:0000256" key="12">
    <source>
        <dbReference type="ARBA" id="ARBA00022917"/>
    </source>
</evidence>
<dbReference type="GO" id="GO:0004826">
    <property type="term" value="F:phenylalanine-tRNA ligase activity"/>
    <property type="evidence" value="ECO:0007669"/>
    <property type="project" value="UniProtKB-UniRule"/>
</dbReference>
<dbReference type="InterPro" id="IPR036690">
    <property type="entry name" value="Fdx_antiC-bd_sf"/>
</dbReference>
<dbReference type="Pfam" id="PF03483">
    <property type="entry name" value="B3_4"/>
    <property type="match status" value="1"/>
</dbReference>
<dbReference type="Gene3D" id="3.30.56.10">
    <property type="match status" value="2"/>
</dbReference>
<dbReference type="PANTHER" id="PTHR10947:SF0">
    <property type="entry name" value="PHENYLALANINE--TRNA LIGASE BETA SUBUNIT"/>
    <property type="match status" value="1"/>
</dbReference>
<comment type="cofactor">
    <cofactor evidence="15">
        <name>Mg(2+)</name>
        <dbReference type="ChEBI" id="CHEBI:18420"/>
    </cofactor>
    <text evidence="15">Binds 2 magnesium ions per tetramer.</text>
</comment>
<dbReference type="CDD" id="cd02796">
    <property type="entry name" value="tRNA_bind_bactPheRS"/>
    <property type="match status" value="1"/>
</dbReference>
<dbReference type="PROSITE" id="PS51447">
    <property type="entry name" value="FDX_ACB"/>
    <property type="match status" value="1"/>
</dbReference>
<dbReference type="SUPFAM" id="SSF55681">
    <property type="entry name" value="Class II aaRS and biotin synthetases"/>
    <property type="match status" value="1"/>
</dbReference>
<dbReference type="PANTHER" id="PTHR10947">
    <property type="entry name" value="PHENYLALANYL-TRNA SYNTHETASE BETA CHAIN AND LEUCINE-RICH REPEAT-CONTAINING PROTEIN 47"/>
    <property type="match status" value="1"/>
</dbReference>
<dbReference type="InterPro" id="IPR005147">
    <property type="entry name" value="tRNA_synthase_B5-dom"/>
</dbReference>